<feature type="region of interest" description="Disordered" evidence="1">
    <location>
        <begin position="456"/>
        <end position="529"/>
    </location>
</feature>
<feature type="compositionally biased region" description="Basic and acidic residues" evidence="1">
    <location>
        <begin position="425"/>
        <end position="434"/>
    </location>
</feature>
<evidence type="ECO:0000313" key="3">
    <source>
        <dbReference type="Proteomes" id="UP000078046"/>
    </source>
</evidence>
<comment type="caution">
    <text evidence="2">The sequence shown here is derived from an EMBL/GenBank/DDBJ whole genome shotgun (WGS) entry which is preliminary data.</text>
</comment>
<dbReference type="AlphaFoldDB" id="A0A177B143"/>
<feature type="region of interest" description="Disordered" evidence="1">
    <location>
        <begin position="423"/>
        <end position="442"/>
    </location>
</feature>
<feature type="region of interest" description="Disordered" evidence="1">
    <location>
        <begin position="1"/>
        <end position="27"/>
    </location>
</feature>
<accession>A0A177B143</accession>
<dbReference type="Proteomes" id="UP000078046">
    <property type="component" value="Unassembled WGS sequence"/>
</dbReference>
<dbReference type="OrthoDB" id="6263678at2759"/>
<protein>
    <submittedName>
        <fullName evidence="2">Uncharacterized protein</fullName>
    </submittedName>
</protein>
<name>A0A177B143_9BILA</name>
<dbReference type="GO" id="GO:0005930">
    <property type="term" value="C:axoneme"/>
    <property type="evidence" value="ECO:0007669"/>
    <property type="project" value="TreeGrafter"/>
</dbReference>
<dbReference type="EMBL" id="LWCA01000563">
    <property type="protein sequence ID" value="OAF67840.1"/>
    <property type="molecule type" value="Genomic_DNA"/>
</dbReference>
<keyword evidence="3" id="KW-1185">Reference proteome</keyword>
<gene>
    <name evidence="2" type="ORF">A3Q56_04440</name>
</gene>
<sequence length="529" mass="60634">MLPENRKLKPYEKSLNAPSGQSTLKSSVYCPNSSKLSKQMIRYENMVSHCEKIQNATSCVDNKTPVSMMSSQKVRERLQRTKKDDSNILNKSILLKLKTNSSESKTTDPSTSLAVLSNTTSTSKDKSTKNNENTTNDGSVVSDLSRIRNLKQSLRLNQPQINYYKAMLKKHNQVELSSNRQRVLETIKGGKISGDVIEKRSNLFTEKNTFSPRILNTNAKSRLAQSSFYQAPNKNINKDQDQMTAYFGDLNMDDTLKDSTAKEPNVNGLVPRLDISRDKDNQKWLNNKNMKRNDATLKPLSNMRLTKSTNTNTHNKIKKLKNRSKSEYEYSTPRHSSDQDKLNMTLRRSELDDLSFSFMRDSASDLQISKLYIIINYLYLQIEKLREITEKVKEALGIPNSEYSDDSNLGVCYTPHKYRKIKKDLKKETEKTDYSETDDCSSVKSSFKNKLKLEQRIQHSDSSEHSQCFVKSQSEKLPNISEKPKSNQNSKAIMKTNQRQSSPETTELVNQNITNNTDDFSSDDWMSQF</sequence>
<dbReference type="PANTHER" id="PTHR14917:SF4">
    <property type="entry name" value="SPERMATOGENESIS-ASSOCIATED 7"/>
    <property type="match status" value="1"/>
</dbReference>
<evidence type="ECO:0000256" key="1">
    <source>
        <dbReference type="SAM" id="MobiDB-lite"/>
    </source>
</evidence>
<reference evidence="2 3" key="1">
    <citation type="submission" date="2016-04" db="EMBL/GenBank/DDBJ databases">
        <title>The genome of Intoshia linei affirms orthonectids as highly simplified spiralians.</title>
        <authorList>
            <person name="Mikhailov K.V."/>
            <person name="Slusarev G.S."/>
            <person name="Nikitin M.A."/>
            <person name="Logacheva M.D."/>
            <person name="Penin A."/>
            <person name="Aleoshin V."/>
            <person name="Panchin Y.V."/>
        </authorList>
    </citation>
    <scope>NUCLEOTIDE SEQUENCE [LARGE SCALE GENOMIC DNA]</scope>
    <source>
        <strain evidence="2">Intl2013</strain>
        <tissue evidence="2">Whole animal</tissue>
    </source>
</reference>
<dbReference type="InterPro" id="IPR029357">
    <property type="entry name" value="SPATA7"/>
</dbReference>
<feature type="compositionally biased region" description="Basic and acidic residues" evidence="1">
    <location>
        <begin position="1"/>
        <end position="12"/>
    </location>
</feature>
<dbReference type="GO" id="GO:0000226">
    <property type="term" value="P:microtubule cytoskeleton organization"/>
    <property type="evidence" value="ECO:0007669"/>
    <property type="project" value="TreeGrafter"/>
</dbReference>
<feature type="region of interest" description="Disordered" evidence="1">
    <location>
        <begin position="100"/>
        <end position="141"/>
    </location>
</feature>
<organism evidence="2 3">
    <name type="scientific">Intoshia linei</name>
    <dbReference type="NCBI Taxonomy" id="1819745"/>
    <lineage>
        <taxon>Eukaryota</taxon>
        <taxon>Metazoa</taxon>
        <taxon>Spiralia</taxon>
        <taxon>Lophotrochozoa</taxon>
        <taxon>Mesozoa</taxon>
        <taxon>Orthonectida</taxon>
        <taxon>Rhopaluridae</taxon>
        <taxon>Intoshia</taxon>
    </lineage>
</organism>
<feature type="compositionally biased region" description="Polar residues" evidence="1">
    <location>
        <begin position="486"/>
        <end position="529"/>
    </location>
</feature>
<feature type="compositionally biased region" description="Polar residues" evidence="1">
    <location>
        <begin position="103"/>
        <end position="116"/>
    </location>
</feature>
<feature type="compositionally biased region" description="Polar residues" evidence="1">
    <location>
        <begin position="465"/>
        <end position="476"/>
    </location>
</feature>
<evidence type="ECO:0000313" key="2">
    <source>
        <dbReference type="EMBL" id="OAF67840.1"/>
    </source>
</evidence>
<dbReference type="Pfam" id="PF15244">
    <property type="entry name" value="HSD3"/>
    <property type="match status" value="1"/>
</dbReference>
<dbReference type="GO" id="GO:0036064">
    <property type="term" value="C:ciliary basal body"/>
    <property type="evidence" value="ECO:0007669"/>
    <property type="project" value="TreeGrafter"/>
</dbReference>
<feature type="compositionally biased region" description="Polar residues" evidence="1">
    <location>
        <begin position="16"/>
        <end position="27"/>
    </location>
</feature>
<dbReference type="PANTHER" id="PTHR14917">
    <property type="entry name" value="SPERMATOGENESIS-ASSOCIATED PROTEIN 7"/>
    <property type="match status" value="1"/>
</dbReference>
<feature type="region of interest" description="Disordered" evidence="1">
    <location>
        <begin position="320"/>
        <end position="340"/>
    </location>
</feature>
<proteinExistence type="predicted"/>